<name>A0A1I7N4T0_9HYPH</name>
<reference evidence="3" key="1">
    <citation type="submission" date="2016-10" db="EMBL/GenBank/DDBJ databases">
        <authorList>
            <person name="Varghese N."/>
            <person name="Submissions S."/>
        </authorList>
    </citation>
    <scope>NUCLEOTIDE SEQUENCE [LARGE SCALE GENOMIC DNA]</scope>
    <source>
        <strain evidence="3">DSM 1565</strain>
    </source>
</reference>
<feature type="chain" id="PRO_5011488321" description="HdeA/HdeB family protein" evidence="1">
    <location>
        <begin position="29"/>
        <end position="110"/>
    </location>
</feature>
<accession>A0A1I7N4T0</accession>
<organism evidence="2 3">
    <name type="scientific">Hyphomicrobium facile</name>
    <dbReference type="NCBI Taxonomy" id="51670"/>
    <lineage>
        <taxon>Bacteria</taxon>
        <taxon>Pseudomonadati</taxon>
        <taxon>Pseudomonadota</taxon>
        <taxon>Alphaproteobacteria</taxon>
        <taxon>Hyphomicrobiales</taxon>
        <taxon>Hyphomicrobiaceae</taxon>
        <taxon>Hyphomicrobium</taxon>
    </lineage>
</organism>
<keyword evidence="3" id="KW-1185">Reference proteome</keyword>
<evidence type="ECO:0000313" key="2">
    <source>
        <dbReference type="EMBL" id="SFV29650.1"/>
    </source>
</evidence>
<keyword evidence="1" id="KW-0732">Signal</keyword>
<dbReference type="RefSeq" id="WP_143111346.1">
    <property type="nucleotide sequence ID" value="NZ_FPCH01000001.1"/>
</dbReference>
<protein>
    <recommendedName>
        <fullName evidence="4">HdeA/HdeB family protein</fullName>
    </recommendedName>
</protein>
<evidence type="ECO:0008006" key="4">
    <source>
        <dbReference type="Google" id="ProtNLM"/>
    </source>
</evidence>
<evidence type="ECO:0000313" key="3">
    <source>
        <dbReference type="Proteomes" id="UP000199423"/>
    </source>
</evidence>
<dbReference type="EMBL" id="FPCH01000001">
    <property type="protein sequence ID" value="SFV29650.1"/>
    <property type="molecule type" value="Genomic_DNA"/>
</dbReference>
<gene>
    <name evidence="2" type="ORF">SAMN04488557_1301</name>
</gene>
<sequence length="110" mass="11771">MRLRFRLSPRQLAFAAIALLSAIVPASAGSPELICLKSGDPASLNELAVACYSDQACAYVEQHKGEALRDYDETSVVAALGREKIEGIVTSSAPIMKKIKGYGYNCLPLP</sequence>
<dbReference type="STRING" id="51670.SAMN04488557_1301"/>
<dbReference type="AlphaFoldDB" id="A0A1I7N4T0"/>
<dbReference type="Proteomes" id="UP000199423">
    <property type="component" value="Unassembled WGS sequence"/>
</dbReference>
<evidence type="ECO:0000256" key="1">
    <source>
        <dbReference type="SAM" id="SignalP"/>
    </source>
</evidence>
<dbReference type="OrthoDB" id="7933180at2"/>
<proteinExistence type="predicted"/>
<feature type="signal peptide" evidence="1">
    <location>
        <begin position="1"/>
        <end position="28"/>
    </location>
</feature>